<dbReference type="InterPro" id="IPR036554">
    <property type="entry name" value="GHMP_kinase_C_sf"/>
</dbReference>
<feature type="binding site" evidence="10">
    <location>
        <begin position="132"/>
        <end position="142"/>
    </location>
    <ligand>
        <name>ATP</name>
        <dbReference type="ChEBI" id="CHEBI:30616"/>
    </ligand>
</feature>
<evidence type="ECO:0000256" key="9">
    <source>
        <dbReference type="ARBA" id="ARBA00032554"/>
    </source>
</evidence>
<feature type="domain" description="GHMP kinase C-terminal" evidence="12">
    <location>
        <begin position="235"/>
        <end position="296"/>
    </location>
</feature>
<dbReference type="InterPro" id="IPR004424">
    <property type="entry name" value="IspE"/>
</dbReference>
<dbReference type="InterPro" id="IPR014721">
    <property type="entry name" value="Ribsml_uS5_D2-typ_fold_subgr"/>
</dbReference>
<reference evidence="13 14" key="1">
    <citation type="submission" date="2020-08" db="EMBL/GenBank/DDBJ databases">
        <title>Putative novel bacterial strains isolated from necrotic wheat leaf tissues caused by Xanthomonas translucens.</title>
        <authorList>
            <person name="Tambong J.T."/>
        </authorList>
    </citation>
    <scope>NUCLEOTIDE SEQUENCE [LARGE SCALE GENOMIC DNA]</scope>
    <source>
        <strain evidence="14">DOAB 1063</strain>
    </source>
</reference>
<feature type="active site" evidence="10">
    <location>
        <position position="11"/>
    </location>
</feature>
<keyword evidence="4 10" id="KW-0808">Transferase</keyword>
<proteinExistence type="inferred from homology"/>
<sequence>MSAITEPAPAKINLALHVRRRRPDGYHDLETLFAFATDGDLITVEAAQTNTLTITGPFAAALLPVSNSTPYTTAAKAGTQLGADNEDAYGSLNAAPSHAPWNGNLVTAAADAFTAAFALGTYHAITLEKHLPIASGIGGGSADAAATLRALACLHGVPSSHPRLHEIAAKLGADVPACLANRTTLGTGKGDTLTNLEGLSGTPLLLINPGVAVSTAAVFKTWDGQDRGPIPEGDLLARALGGRNDLELPALALAPEIAEVRTLLDAAHGVLLARMSGSGATCFALFETLEARDDAATGTRAHGWWTLATMLA</sequence>
<dbReference type="NCBIfam" id="NF011202">
    <property type="entry name" value="PRK14608.1"/>
    <property type="match status" value="1"/>
</dbReference>
<dbReference type="HAMAP" id="MF_00061">
    <property type="entry name" value="IspE"/>
    <property type="match status" value="1"/>
</dbReference>
<evidence type="ECO:0000313" key="13">
    <source>
        <dbReference type="EMBL" id="MBC3942851.1"/>
    </source>
</evidence>
<comment type="caution">
    <text evidence="13">The sequence shown here is derived from an EMBL/GenBank/DDBJ whole genome shotgun (WGS) entry which is preliminary data.</text>
</comment>
<comment type="pathway">
    <text evidence="10">Isoprenoid biosynthesis; isopentenyl diphosphate biosynthesis via DXP pathway; isopentenyl diphosphate from 1-deoxy-D-xylulose 5-phosphate: step 3/6.</text>
</comment>
<keyword evidence="8 10" id="KW-0414">Isoprene biosynthesis</keyword>
<dbReference type="EMBL" id="JACONT010000034">
    <property type="protein sequence ID" value="MBC3942851.1"/>
    <property type="molecule type" value="Genomic_DNA"/>
</dbReference>
<keyword evidence="5 10" id="KW-0547">Nucleotide-binding</keyword>
<evidence type="ECO:0000256" key="10">
    <source>
        <dbReference type="HAMAP-Rule" id="MF_00061"/>
    </source>
</evidence>
<evidence type="ECO:0000256" key="3">
    <source>
        <dbReference type="ARBA" id="ARBA00017473"/>
    </source>
</evidence>
<name>A0ABR7AQY6_9SPHN</name>
<gene>
    <name evidence="10" type="primary">ispE</name>
    <name evidence="13" type="ORF">H8S47_14335</name>
</gene>
<dbReference type="RefSeq" id="WP_187504510.1">
    <property type="nucleotide sequence ID" value="NZ_CP162536.1"/>
</dbReference>
<accession>A0ABR7AQY6</accession>
<dbReference type="Pfam" id="PF00288">
    <property type="entry name" value="GHMP_kinases_N"/>
    <property type="match status" value="1"/>
</dbReference>
<dbReference type="SUPFAM" id="SSF54211">
    <property type="entry name" value="Ribosomal protein S5 domain 2-like"/>
    <property type="match status" value="1"/>
</dbReference>
<dbReference type="InterPro" id="IPR020568">
    <property type="entry name" value="Ribosomal_Su5_D2-typ_SF"/>
</dbReference>
<comment type="similarity">
    <text evidence="1 10">Belongs to the GHMP kinase family. IspE subfamily.</text>
</comment>
<keyword evidence="7 10" id="KW-0067">ATP-binding</keyword>
<dbReference type="Pfam" id="PF08544">
    <property type="entry name" value="GHMP_kinases_C"/>
    <property type="match status" value="1"/>
</dbReference>
<dbReference type="InterPro" id="IPR006204">
    <property type="entry name" value="GHMP_kinase_N_dom"/>
</dbReference>
<evidence type="ECO:0000256" key="1">
    <source>
        <dbReference type="ARBA" id="ARBA00009684"/>
    </source>
</evidence>
<keyword evidence="6 10" id="KW-0418">Kinase</keyword>
<dbReference type="GO" id="GO:0050515">
    <property type="term" value="F:4-(cytidine 5'-diphospho)-2-C-methyl-D-erythritol kinase activity"/>
    <property type="evidence" value="ECO:0007669"/>
    <property type="project" value="UniProtKB-EC"/>
</dbReference>
<dbReference type="InterPro" id="IPR013750">
    <property type="entry name" value="GHMP_kinase_C_dom"/>
</dbReference>
<dbReference type="Gene3D" id="3.30.70.890">
    <property type="entry name" value="GHMP kinase, C-terminal domain"/>
    <property type="match status" value="1"/>
</dbReference>
<evidence type="ECO:0000256" key="4">
    <source>
        <dbReference type="ARBA" id="ARBA00022679"/>
    </source>
</evidence>
<evidence type="ECO:0000256" key="8">
    <source>
        <dbReference type="ARBA" id="ARBA00023229"/>
    </source>
</evidence>
<dbReference type="PIRSF" id="PIRSF010376">
    <property type="entry name" value="IspE"/>
    <property type="match status" value="1"/>
</dbReference>
<feature type="active site" evidence="10">
    <location>
        <position position="174"/>
    </location>
</feature>
<organism evidence="13 14">
    <name type="scientific">Sphingomonas albertensis</name>
    <dbReference type="NCBI Taxonomy" id="2762591"/>
    <lineage>
        <taxon>Bacteria</taxon>
        <taxon>Pseudomonadati</taxon>
        <taxon>Pseudomonadota</taxon>
        <taxon>Alphaproteobacteria</taxon>
        <taxon>Sphingomonadales</taxon>
        <taxon>Sphingomonadaceae</taxon>
        <taxon>Sphingomonas</taxon>
    </lineage>
</organism>
<keyword evidence="14" id="KW-1185">Reference proteome</keyword>
<evidence type="ECO:0000259" key="12">
    <source>
        <dbReference type="Pfam" id="PF08544"/>
    </source>
</evidence>
<dbReference type="PANTHER" id="PTHR43527">
    <property type="entry name" value="4-DIPHOSPHOCYTIDYL-2-C-METHYL-D-ERYTHRITOL KINASE, CHLOROPLASTIC"/>
    <property type="match status" value="1"/>
</dbReference>
<evidence type="ECO:0000256" key="5">
    <source>
        <dbReference type="ARBA" id="ARBA00022741"/>
    </source>
</evidence>
<evidence type="ECO:0000259" key="11">
    <source>
        <dbReference type="Pfam" id="PF00288"/>
    </source>
</evidence>
<comment type="function">
    <text evidence="10">Catalyzes the phosphorylation of the position 2 hydroxy group of 4-diphosphocytidyl-2C-methyl-D-erythritol.</text>
</comment>
<evidence type="ECO:0000256" key="2">
    <source>
        <dbReference type="ARBA" id="ARBA00012052"/>
    </source>
</evidence>
<feature type="domain" description="GHMP kinase N-terminal" evidence="11">
    <location>
        <begin position="104"/>
        <end position="180"/>
    </location>
</feature>
<protein>
    <recommendedName>
        <fullName evidence="3 10">4-diphosphocytidyl-2-C-methyl-D-erythritol kinase</fullName>
        <shortName evidence="10">CMK</shortName>
        <ecNumber evidence="2 10">2.7.1.148</ecNumber>
    </recommendedName>
    <alternativeName>
        <fullName evidence="9 10">4-(cytidine-5'-diphospho)-2-C-methyl-D-erythritol kinase</fullName>
    </alternativeName>
</protein>
<dbReference type="Proteomes" id="UP000597613">
    <property type="component" value="Unassembled WGS sequence"/>
</dbReference>
<evidence type="ECO:0000256" key="6">
    <source>
        <dbReference type="ARBA" id="ARBA00022777"/>
    </source>
</evidence>
<dbReference type="Gene3D" id="3.30.230.10">
    <property type="match status" value="2"/>
</dbReference>
<dbReference type="SUPFAM" id="SSF55060">
    <property type="entry name" value="GHMP Kinase, C-terminal domain"/>
    <property type="match status" value="1"/>
</dbReference>
<evidence type="ECO:0000256" key="7">
    <source>
        <dbReference type="ARBA" id="ARBA00022840"/>
    </source>
</evidence>
<evidence type="ECO:0000313" key="14">
    <source>
        <dbReference type="Proteomes" id="UP000597613"/>
    </source>
</evidence>
<comment type="catalytic activity">
    <reaction evidence="10">
        <text>4-CDP-2-C-methyl-D-erythritol + ATP = 4-CDP-2-C-methyl-D-erythritol 2-phosphate + ADP + H(+)</text>
        <dbReference type="Rhea" id="RHEA:18437"/>
        <dbReference type="ChEBI" id="CHEBI:15378"/>
        <dbReference type="ChEBI" id="CHEBI:30616"/>
        <dbReference type="ChEBI" id="CHEBI:57823"/>
        <dbReference type="ChEBI" id="CHEBI:57919"/>
        <dbReference type="ChEBI" id="CHEBI:456216"/>
        <dbReference type="EC" id="2.7.1.148"/>
    </reaction>
</comment>
<dbReference type="EC" id="2.7.1.148" evidence="2 10"/>
<dbReference type="PANTHER" id="PTHR43527:SF2">
    <property type="entry name" value="4-DIPHOSPHOCYTIDYL-2-C-METHYL-D-ERYTHRITOL KINASE, CHLOROPLASTIC"/>
    <property type="match status" value="1"/>
</dbReference>